<organism evidence="3">
    <name type="scientific">Methylocapsa acidiphila</name>
    <dbReference type="NCBI Taxonomy" id="133552"/>
    <lineage>
        <taxon>Bacteria</taxon>
        <taxon>Pseudomonadati</taxon>
        <taxon>Pseudomonadota</taxon>
        <taxon>Alphaproteobacteria</taxon>
        <taxon>Hyphomicrobiales</taxon>
        <taxon>Beijerinckiaceae</taxon>
        <taxon>Methylocapsa</taxon>
    </lineage>
</organism>
<sequence>MTRAVAVSCFLLLASATAAFGHAGDGIGDGLTSGFTHPLLGPDHVLAMVSVGIWGAQLGAPAIWILPIGFPMIMAAGGALGVLGAPLPATELLIALSVLTLGLLVAQARRLPLAAALAIIAVFAVAHGHAHGVELPMAANALAFSVGFVAATGMLHALGIGIGLLVNWPTGALAIRYLGGVIALIGLYFVFDYAVA</sequence>
<feature type="transmembrane region" description="Helical" evidence="1">
    <location>
        <begin position="89"/>
        <end position="106"/>
    </location>
</feature>
<protein>
    <submittedName>
        <fullName evidence="3">Uncharacterized protein</fullName>
    </submittedName>
</protein>
<dbReference type="AlphaFoldDB" id="Q2VNN7"/>
<feature type="signal peptide" evidence="2">
    <location>
        <begin position="1"/>
        <end position="23"/>
    </location>
</feature>
<proteinExistence type="predicted"/>
<feature type="transmembrane region" description="Helical" evidence="1">
    <location>
        <begin position="113"/>
        <end position="130"/>
    </location>
</feature>
<keyword evidence="1" id="KW-0472">Membrane</keyword>
<evidence type="ECO:0000256" key="2">
    <source>
        <dbReference type="SAM" id="SignalP"/>
    </source>
</evidence>
<dbReference type="Pfam" id="PF04955">
    <property type="entry name" value="HupE_UreJ"/>
    <property type="match status" value="1"/>
</dbReference>
<feature type="transmembrane region" description="Helical" evidence="1">
    <location>
        <begin position="173"/>
        <end position="191"/>
    </location>
</feature>
<evidence type="ECO:0000313" key="3">
    <source>
        <dbReference type="EMBL" id="CAJ01595.1"/>
    </source>
</evidence>
<dbReference type="InterPro" id="IPR007038">
    <property type="entry name" value="HupE_UreJ"/>
</dbReference>
<accession>Q2VNN7</accession>
<name>Q2VNN7_METAI</name>
<keyword evidence="1" id="KW-1133">Transmembrane helix</keyword>
<keyword evidence="1" id="KW-0812">Transmembrane</keyword>
<reference evidence="3" key="1">
    <citation type="submission" date="2005-06" db="EMBL/GenBank/DDBJ databases">
        <title>First Genome Data from Uncultured Upland Soil Cluster a Methanotrophs Provide Further Evidence for a Close Phylogenetic Relationship to Methylocapsa acidiphila B2 and High-Affinity Methanotrophy Based on pMMO.</title>
        <authorList>
            <person name="Ricke P."/>
            <person name="Kube M."/>
            <person name="Nakagawa S."/>
            <person name="Erkel C."/>
            <person name="Reinhardt R."/>
            <person name="Liesack W."/>
        </authorList>
    </citation>
    <scope>NUCLEOTIDE SEQUENCE</scope>
</reference>
<feature type="transmembrane region" description="Helical" evidence="1">
    <location>
        <begin position="142"/>
        <end position="166"/>
    </location>
</feature>
<dbReference type="PIRSF" id="PIRSF016919">
    <property type="entry name" value="HupE_UreJ"/>
    <property type="match status" value="1"/>
</dbReference>
<feature type="chain" id="PRO_5004217778" evidence="2">
    <location>
        <begin position="24"/>
        <end position="196"/>
    </location>
</feature>
<feature type="transmembrane region" description="Helical" evidence="1">
    <location>
        <begin position="39"/>
        <end position="56"/>
    </location>
</feature>
<gene>
    <name evidence="3" type="ORF">orf23</name>
</gene>
<keyword evidence="2" id="KW-0732">Signal</keyword>
<dbReference type="EMBL" id="CT005238">
    <property type="protein sequence ID" value="CAJ01595.1"/>
    <property type="molecule type" value="Genomic_DNA"/>
</dbReference>
<evidence type="ECO:0000256" key="1">
    <source>
        <dbReference type="SAM" id="Phobius"/>
    </source>
</evidence>